<gene>
    <name evidence="2" type="ORF">LTR78_001965</name>
</gene>
<dbReference type="Proteomes" id="UP001274830">
    <property type="component" value="Unassembled WGS sequence"/>
</dbReference>
<keyword evidence="3" id="KW-1185">Reference proteome</keyword>
<feature type="region of interest" description="Disordered" evidence="1">
    <location>
        <begin position="1"/>
        <end position="41"/>
    </location>
</feature>
<evidence type="ECO:0000313" key="2">
    <source>
        <dbReference type="EMBL" id="KAK3677870.1"/>
    </source>
</evidence>
<dbReference type="AlphaFoldDB" id="A0AAE1C4P5"/>
<reference evidence="2" key="1">
    <citation type="submission" date="2023-07" db="EMBL/GenBank/DDBJ databases">
        <title>Black Yeasts Isolated from many extreme environments.</title>
        <authorList>
            <person name="Coleine C."/>
            <person name="Stajich J.E."/>
            <person name="Selbmann L."/>
        </authorList>
    </citation>
    <scope>NUCLEOTIDE SEQUENCE</scope>
    <source>
        <strain evidence="2">CCFEE 5485</strain>
    </source>
</reference>
<evidence type="ECO:0000256" key="1">
    <source>
        <dbReference type="SAM" id="MobiDB-lite"/>
    </source>
</evidence>
<protein>
    <submittedName>
        <fullName evidence="2">Uncharacterized protein</fullName>
    </submittedName>
</protein>
<organism evidence="2 3">
    <name type="scientific">Recurvomyces mirabilis</name>
    <dbReference type="NCBI Taxonomy" id="574656"/>
    <lineage>
        <taxon>Eukaryota</taxon>
        <taxon>Fungi</taxon>
        <taxon>Dikarya</taxon>
        <taxon>Ascomycota</taxon>
        <taxon>Pezizomycotina</taxon>
        <taxon>Dothideomycetes</taxon>
        <taxon>Dothideomycetidae</taxon>
        <taxon>Mycosphaerellales</taxon>
        <taxon>Teratosphaeriaceae</taxon>
        <taxon>Recurvomyces</taxon>
    </lineage>
</organism>
<name>A0AAE1C4P5_9PEZI</name>
<comment type="caution">
    <text evidence="2">The sequence shown here is derived from an EMBL/GenBank/DDBJ whole genome shotgun (WGS) entry which is preliminary data.</text>
</comment>
<proteinExistence type="predicted"/>
<dbReference type="EMBL" id="JAUTXT010000005">
    <property type="protein sequence ID" value="KAK3677870.1"/>
    <property type="molecule type" value="Genomic_DNA"/>
</dbReference>
<evidence type="ECO:0000313" key="3">
    <source>
        <dbReference type="Proteomes" id="UP001274830"/>
    </source>
</evidence>
<sequence>MPSNGNAGSPHAGRTPAPSPIISDPNANHPFDGRPRPGDTRPVAVQQVLYDAARLVALAWQRMEEIGEEGKADELKAIGSRMFGDELWDVVVQVVVNQA</sequence>
<accession>A0AAE1C4P5</accession>